<dbReference type="GO" id="GO:0005886">
    <property type="term" value="C:plasma membrane"/>
    <property type="evidence" value="ECO:0007669"/>
    <property type="project" value="UniProtKB-SubCell"/>
</dbReference>
<dbReference type="PANTHER" id="PTHR32309">
    <property type="entry name" value="TYROSINE-PROTEIN KINASE"/>
    <property type="match status" value="1"/>
</dbReference>
<dbReference type="InterPro" id="IPR003856">
    <property type="entry name" value="LPS_length_determ_N"/>
</dbReference>
<reference evidence="9" key="2">
    <citation type="journal article" date="2017" name="Genome Announc.">
        <title>Draft genome sequence of Paludibacter jiangxiensis NM7(T), a propionate-producing fermentative bacterium.</title>
        <authorList>
            <person name="Qiu Y.-L."/>
            <person name="Tourlousse D.M."/>
            <person name="Matsuura N."/>
            <person name="Ohashi A."/>
            <person name="Sekiguchi Y."/>
        </authorList>
    </citation>
    <scope>NUCLEOTIDE SEQUENCE [LARGE SCALE GENOMIC DNA]</scope>
    <source>
        <strain evidence="9">NM7</strain>
    </source>
</reference>
<feature type="transmembrane region" description="Helical" evidence="6">
    <location>
        <begin position="31"/>
        <end position="50"/>
    </location>
</feature>
<evidence type="ECO:0000259" key="7">
    <source>
        <dbReference type="Pfam" id="PF02706"/>
    </source>
</evidence>
<sequence length="370" mass="41001">MTTPNQSDEISLQEIIQHLTTIKKRVWSKKWIVIAIAVAGAAIGLTTSFLTKPTYTAKLSFALQDEKGGGSLSNLAGLASQFGVNIGGASSAFGGDNLYELFASLRLVEQTLLCPTTINGKTTNLLNLYIDTYELQKKWSKSKKPELQKMAFPLSQDRKTYTRAQDSILQSIYKRIIKKPMLTVAQRSKKLSIGDITFVSENEDLSKLFVENLIRETTDFYVYTKTKVSRDNYMKLLHQADSVKAIFNGAVAARASQADAVPNAVRQVASVGVVRSQSNMQVAGATYAEMIKNLEVMKMTINQETPLVQVIDAPTYPLEKQRLGKAKGILIGGFIGGFLAILWFAALYFWSLFKVSLKEESEKQETEPLT</sequence>
<dbReference type="RefSeq" id="WP_068702370.1">
    <property type="nucleotide sequence ID" value="NZ_BDCR01000001.1"/>
</dbReference>
<evidence type="ECO:0000256" key="2">
    <source>
        <dbReference type="ARBA" id="ARBA00022475"/>
    </source>
</evidence>
<evidence type="ECO:0000256" key="5">
    <source>
        <dbReference type="ARBA" id="ARBA00023136"/>
    </source>
</evidence>
<dbReference type="STRING" id="681398.PJIAN_1893"/>
<evidence type="ECO:0000256" key="4">
    <source>
        <dbReference type="ARBA" id="ARBA00022989"/>
    </source>
</evidence>
<dbReference type="Pfam" id="PF02706">
    <property type="entry name" value="Wzz"/>
    <property type="match status" value="1"/>
</dbReference>
<evidence type="ECO:0000256" key="6">
    <source>
        <dbReference type="SAM" id="Phobius"/>
    </source>
</evidence>
<feature type="domain" description="Polysaccharide chain length determinant N-terminal" evidence="7">
    <location>
        <begin position="19"/>
        <end position="76"/>
    </location>
</feature>
<evidence type="ECO:0000313" key="8">
    <source>
        <dbReference type="EMBL" id="GAT62300.1"/>
    </source>
</evidence>
<dbReference type="AlphaFoldDB" id="A0A170Z3B9"/>
<feature type="transmembrane region" description="Helical" evidence="6">
    <location>
        <begin position="329"/>
        <end position="350"/>
    </location>
</feature>
<keyword evidence="9" id="KW-1185">Reference proteome</keyword>
<keyword evidence="3 6" id="KW-0812">Transmembrane</keyword>
<accession>A0A170Z3B9</accession>
<keyword evidence="2" id="KW-1003">Cell membrane</keyword>
<keyword evidence="5 6" id="KW-0472">Membrane</keyword>
<reference evidence="9" key="1">
    <citation type="submission" date="2016-04" db="EMBL/GenBank/DDBJ databases">
        <title>Draft genome sequence of Paludibacter jiangxiensis strain NM7.</title>
        <authorList>
            <person name="Qiu Y."/>
            <person name="Matsuura N."/>
            <person name="Ohashi A."/>
            <person name="Tourlousse M.D."/>
            <person name="Sekiguchi Y."/>
        </authorList>
    </citation>
    <scope>NUCLEOTIDE SEQUENCE [LARGE SCALE GENOMIC DNA]</scope>
    <source>
        <strain evidence="9">NM7</strain>
    </source>
</reference>
<protein>
    <submittedName>
        <fullName evidence="8">LPS O-antigen chain length determinant protein, WzzB/FepE family</fullName>
    </submittedName>
</protein>
<evidence type="ECO:0000313" key="9">
    <source>
        <dbReference type="Proteomes" id="UP000076586"/>
    </source>
</evidence>
<dbReference type="GO" id="GO:0004713">
    <property type="term" value="F:protein tyrosine kinase activity"/>
    <property type="evidence" value="ECO:0007669"/>
    <property type="project" value="TreeGrafter"/>
</dbReference>
<name>A0A170Z3B9_9BACT</name>
<dbReference type="EMBL" id="BDCR01000001">
    <property type="protein sequence ID" value="GAT62300.1"/>
    <property type="molecule type" value="Genomic_DNA"/>
</dbReference>
<dbReference type="Proteomes" id="UP000076586">
    <property type="component" value="Unassembled WGS sequence"/>
</dbReference>
<organism evidence="8 9">
    <name type="scientific">Paludibacter jiangxiensis</name>
    <dbReference type="NCBI Taxonomy" id="681398"/>
    <lineage>
        <taxon>Bacteria</taxon>
        <taxon>Pseudomonadati</taxon>
        <taxon>Bacteroidota</taxon>
        <taxon>Bacteroidia</taxon>
        <taxon>Bacteroidales</taxon>
        <taxon>Paludibacteraceae</taxon>
        <taxon>Paludibacter</taxon>
    </lineage>
</organism>
<proteinExistence type="predicted"/>
<gene>
    <name evidence="8" type="ORF">PJIAN_1893</name>
</gene>
<comment type="subcellular location">
    <subcellularLocation>
        <location evidence="1">Cell membrane</location>
        <topology evidence="1">Multi-pass membrane protein</topology>
    </subcellularLocation>
</comment>
<dbReference type="PANTHER" id="PTHR32309:SF13">
    <property type="entry name" value="FERRIC ENTEROBACTIN TRANSPORT PROTEIN FEPE"/>
    <property type="match status" value="1"/>
</dbReference>
<keyword evidence="4 6" id="KW-1133">Transmembrane helix</keyword>
<dbReference type="InterPro" id="IPR050445">
    <property type="entry name" value="Bact_polysacc_biosynth/exp"/>
</dbReference>
<evidence type="ECO:0000256" key="1">
    <source>
        <dbReference type="ARBA" id="ARBA00004651"/>
    </source>
</evidence>
<comment type="caution">
    <text evidence="8">The sequence shown here is derived from an EMBL/GenBank/DDBJ whole genome shotgun (WGS) entry which is preliminary data.</text>
</comment>
<dbReference type="OrthoDB" id="745212at2"/>
<evidence type="ECO:0000256" key="3">
    <source>
        <dbReference type="ARBA" id="ARBA00022692"/>
    </source>
</evidence>